<keyword evidence="1" id="KW-0812">Transmembrane</keyword>
<keyword evidence="3" id="KW-0808">Transferase</keyword>
<feature type="transmembrane region" description="Helical" evidence="1">
    <location>
        <begin position="28"/>
        <end position="46"/>
    </location>
</feature>
<name>A0ABR9IUA7_RHIVS</name>
<evidence type="ECO:0000313" key="3">
    <source>
        <dbReference type="EMBL" id="MBE1506779.1"/>
    </source>
</evidence>
<sequence>MFQITYTMTSQDYAAMTRALTRRPLPRSILTLALWLFSVWCLIVLFTDTYDPLVMARGIFASASSVLISAAVFVAIAVFSIFSHWFAWAIAFLYYRQLASAGATITMKMSEAVVEASSTVADTKAPWSTVKRVLRERDYLFLAISKREAFILPRRSFGPEAGFDAACRYAEVRVGKEVRGG</sequence>
<reference evidence="3 4" key="1">
    <citation type="submission" date="2020-10" db="EMBL/GenBank/DDBJ databases">
        <title>Sequencing the genomes of 1000 actinobacteria strains.</title>
        <authorList>
            <person name="Klenk H.-P."/>
        </authorList>
    </citation>
    <scope>NUCLEOTIDE SEQUENCE [LARGE SCALE GENOMIC DNA]</scope>
    <source>
        <strain evidence="3 4">DSM 7307</strain>
    </source>
</reference>
<comment type="caution">
    <text evidence="3">The sequence shown here is derived from an EMBL/GenBank/DDBJ whole genome shotgun (WGS) entry which is preliminary data.</text>
</comment>
<dbReference type="GO" id="GO:0016301">
    <property type="term" value="F:kinase activity"/>
    <property type="evidence" value="ECO:0007669"/>
    <property type="project" value="UniProtKB-KW"/>
</dbReference>
<keyword evidence="1" id="KW-1133">Transmembrane helix</keyword>
<keyword evidence="3" id="KW-0418">Kinase</keyword>
<dbReference type="Pfam" id="PF14317">
    <property type="entry name" value="YcxB"/>
    <property type="match status" value="1"/>
</dbReference>
<evidence type="ECO:0000256" key="1">
    <source>
        <dbReference type="SAM" id="Phobius"/>
    </source>
</evidence>
<gene>
    <name evidence="3" type="ORF">H4W29_003960</name>
</gene>
<protein>
    <submittedName>
        <fullName evidence="3">Signal transduction histidine kinase</fullName>
    </submittedName>
</protein>
<accession>A0ABR9IUA7</accession>
<dbReference type="InterPro" id="IPR025588">
    <property type="entry name" value="YcxB-like_C"/>
</dbReference>
<feature type="transmembrane region" description="Helical" evidence="1">
    <location>
        <begin position="66"/>
        <end position="95"/>
    </location>
</feature>
<feature type="domain" description="YcxB-like C-terminal" evidence="2">
    <location>
        <begin position="117"/>
        <end position="161"/>
    </location>
</feature>
<evidence type="ECO:0000259" key="2">
    <source>
        <dbReference type="Pfam" id="PF14317"/>
    </source>
</evidence>
<dbReference type="EMBL" id="JADBEC010000001">
    <property type="protein sequence ID" value="MBE1506779.1"/>
    <property type="molecule type" value="Genomic_DNA"/>
</dbReference>
<organism evidence="3 4">
    <name type="scientific">Rhizobium viscosum</name>
    <name type="common">Arthrobacter viscosus</name>
    <dbReference type="NCBI Taxonomy" id="1673"/>
    <lineage>
        <taxon>Bacteria</taxon>
        <taxon>Pseudomonadati</taxon>
        <taxon>Pseudomonadota</taxon>
        <taxon>Alphaproteobacteria</taxon>
        <taxon>Hyphomicrobiales</taxon>
        <taxon>Rhizobiaceae</taxon>
        <taxon>Rhizobium/Agrobacterium group</taxon>
        <taxon>Rhizobium</taxon>
    </lineage>
</organism>
<keyword evidence="1" id="KW-0472">Membrane</keyword>
<proteinExistence type="predicted"/>
<keyword evidence="4" id="KW-1185">Reference proteome</keyword>
<dbReference type="Proteomes" id="UP000620262">
    <property type="component" value="Unassembled WGS sequence"/>
</dbReference>
<evidence type="ECO:0000313" key="4">
    <source>
        <dbReference type="Proteomes" id="UP000620262"/>
    </source>
</evidence>
<dbReference type="RefSeq" id="WP_192730428.1">
    <property type="nucleotide sequence ID" value="NZ_BAAAVL010000014.1"/>
</dbReference>